<sequence length="327" mass="37891">MCLVSIIIPIKNPGSVFKRVLDSVLNQKTNFDYEVIIIDSGSTDNTLEMVKKLDSEHVRLVEIEPEDFGHGKTRNYGVSISNAKYCVLLTHDATPFNEDWLAEAVSIAERDDDIAGVFGRHVAYDHANFFTKRELKLHFDGFIGHEVVQLEDKVRYKSELGYKQFLHFFSDNNALIRRSVWEKIPYPDVNFSEDQLWAKAIIEAGYKKAYADKSIVYHSHDYSLIERLQRSFDESNAFHRLFGYDIMPGFTTMFKVWIGVTKSELSDVMKSNSWKSNKRVVLRQPIYNFMKFFGMYLGVHNKLLSCSLVEKLSYDKKLYKGLRKGSE</sequence>
<dbReference type="Gene3D" id="3.90.550.10">
    <property type="entry name" value="Spore Coat Polysaccharide Biosynthesis Protein SpsA, Chain A"/>
    <property type="match status" value="1"/>
</dbReference>
<reference evidence="2 3" key="1">
    <citation type="journal article" date="2018" name="Nature">
        <title>A major lineage of non-tailed dsDNA viruses as unrecognized killers of marine bacteria.</title>
        <authorList>
            <person name="Kauffman K.M."/>
            <person name="Hussain F.A."/>
            <person name="Yang J."/>
            <person name="Arevalo P."/>
            <person name="Brown J.M."/>
            <person name="Chang W.K."/>
            <person name="VanInsberghe D."/>
            <person name="Elsherbini J."/>
            <person name="Sharma R.S."/>
            <person name="Cutler M.B."/>
            <person name="Kelly L."/>
            <person name="Polz M.F."/>
        </authorList>
    </citation>
    <scope>NUCLEOTIDE SEQUENCE [LARGE SCALE GENOMIC DNA]</scope>
    <source>
        <strain evidence="2 3">10N.286.55.E1</strain>
    </source>
</reference>
<dbReference type="PANTHER" id="PTHR43685">
    <property type="entry name" value="GLYCOSYLTRANSFERASE"/>
    <property type="match status" value="1"/>
</dbReference>
<dbReference type="GeneID" id="69650422"/>
<comment type="caution">
    <text evidence="2">The sequence shown here is derived from an EMBL/GenBank/DDBJ whole genome shotgun (WGS) entry which is preliminary data.</text>
</comment>
<dbReference type="InterPro" id="IPR050834">
    <property type="entry name" value="Glycosyltransf_2"/>
</dbReference>
<gene>
    <name evidence="2" type="ORF">BCV38_00780</name>
</gene>
<dbReference type="Proteomes" id="UP000239763">
    <property type="component" value="Unassembled WGS sequence"/>
</dbReference>
<dbReference type="Pfam" id="PF00535">
    <property type="entry name" value="Glycos_transf_2"/>
    <property type="match status" value="1"/>
</dbReference>
<dbReference type="RefSeq" id="WP_102336641.1">
    <property type="nucleotide sequence ID" value="NZ_JAAHTI010000003.1"/>
</dbReference>
<evidence type="ECO:0000259" key="1">
    <source>
        <dbReference type="Pfam" id="PF00535"/>
    </source>
</evidence>
<protein>
    <recommendedName>
        <fullName evidence="1">Glycosyltransferase 2-like domain-containing protein</fullName>
    </recommendedName>
</protein>
<proteinExistence type="predicted"/>
<dbReference type="EMBL" id="MCSB01000001">
    <property type="protein sequence ID" value="PME33324.1"/>
    <property type="molecule type" value="Genomic_DNA"/>
</dbReference>
<name>A0AA44VY24_9VIBR</name>
<keyword evidence="3" id="KW-1185">Reference proteome</keyword>
<evidence type="ECO:0000313" key="2">
    <source>
        <dbReference type="EMBL" id="PME33324.1"/>
    </source>
</evidence>
<dbReference type="SUPFAM" id="SSF53448">
    <property type="entry name" value="Nucleotide-diphospho-sugar transferases"/>
    <property type="match status" value="1"/>
</dbReference>
<evidence type="ECO:0000313" key="3">
    <source>
        <dbReference type="Proteomes" id="UP000239763"/>
    </source>
</evidence>
<dbReference type="GO" id="GO:0044010">
    <property type="term" value="P:single-species biofilm formation"/>
    <property type="evidence" value="ECO:0007669"/>
    <property type="project" value="TreeGrafter"/>
</dbReference>
<organism evidence="2 3">
    <name type="scientific">Vibrio lentus</name>
    <dbReference type="NCBI Taxonomy" id="136468"/>
    <lineage>
        <taxon>Bacteria</taxon>
        <taxon>Pseudomonadati</taxon>
        <taxon>Pseudomonadota</taxon>
        <taxon>Gammaproteobacteria</taxon>
        <taxon>Vibrionales</taxon>
        <taxon>Vibrionaceae</taxon>
        <taxon>Vibrio</taxon>
    </lineage>
</organism>
<feature type="domain" description="Glycosyltransferase 2-like" evidence="1">
    <location>
        <begin position="5"/>
        <end position="183"/>
    </location>
</feature>
<dbReference type="InterPro" id="IPR029044">
    <property type="entry name" value="Nucleotide-diphossugar_trans"/>
</dbReference>
<dbReference type="CDD" id="cd00761">
    <property type="entry name" value="Glyco_tranf_GTA_type"/>
    <property type="match status" value="1"/>
</dbReference>
<accession>A0AA44VY24</accession>
<dbReference type="AlphaFoldDB" id="A0AA44VY24"/>
<dbReference type="InterPro" id="IPR001173">
    <property type="entry name" value="Glyco_trans_2-like"/>
</dbReference>
<dbReference type="PANTHER" id="PTHR43685:SF13">
    <property type="entry name" value="O ANTIGEN BIOSYNTHESIS RHAMNOSYLTRANSFERASE RFBN"/>
    <property type="match status" value="1"/>
</dbReference>